<evidence type="ECO:0000259" key="4">
    <source>
        <dbReference type="Pfam" id="PF24568"/>
    </source>
</evidence>
<dbReference type="InterPro" id="IPR011055">
    <property type="entry name" value="Dup_hybrid_motif"/>
</dbReference>
<dbReference type="InterPro" id="IPR057309">
    <property type="entry name" value="PcsB_CC"/>
</dbReference>
<sequence length="384" mass="42576">MSVYVDLCYNIIEYNICIGGDVVKKHITAIVAAAVIFSTNVGTAAYGTITAYGSEKSVEKMDKELDETLEKIKKIESQNKKTQQEINNIHAEIKKINAENEKLEKENKEIEKEIEALNKEKEEKYEIIRSVIKIEYEQKSGGYLSLLLEADSFKNFLMRAEVVSNLIKNNNYLVKEIEKIEGELNSKVEKLYKQIQTIKDQKAKAESEAKRLNDLVDSRTSEKKELLAIQNKLEKQIEKAKEELAASASGGTYSGGKMGWPVPSNSSISSHFGYRVHPVTGVNKLHDGIDIPAATGSAIVAANDGIVVRAEYNTAYGNWIVIDHGGGIMTYYAHNSSMLVSVGQRVKRGQQIAKAGSTGYSTGSHCHFSVLVNGSFVNPLNYLR</sequence>
<comment type="caution">
    <text evidence="5">The sequence shown here is derived from an EMBL/GenBank/DDBJ whole genome shotgun (WGS) entry which is preliminary data.</text>
</comment>
<dbReference type="Gene3D" id="6.10.250.3150">
    <property type="match status" value="1"/>
</dbReference>
<evidence type="ECO:0000313" key="6">
    <source>
        <dbReference type="Proteomes" id="UP000460287"/>
    </source>
</evidence>
<gene>
    <name evidence="5" type="ORF">FYJ33_00330</name>
</gene>
<evidence type="ECO:0000259" key="3">
    <source>
        <dbReference type="Pfam" id="PF01551"/>
    </source>
</evidence>
<name>A0A7X2T071_9CLOT</name>
<feature type="domain" description="Peptidoglycan hydrolase PcsB coiled-coil" evidence="4">
    <location>
        <begin position="114"/>
        <end position="186"/>
    </location>
</feature>
<dbReference type="CDD" id="cd12797">
    <property type="entry name" value="M23_peptidase"/>
    <property type="match status" value="1"/>
</dbReference>
<evidence type="ECO:0000256" key="2">
    <source>
        <dbReference type="SAM" id="Coils"/>
    </source>
</evidence>
<organism evidence="5 6">
    <name type="scientific">Inconstantimicrobium porci</name>
    <dbReference type="NCBI Taxonomy" id="2652291"/>
    <lineage>
        <taxon>Bacteria</taxon>
        <taxon>Bacillati</taxon>
        <taxon>Bacillota</taxon>
        <taxon>Clostridia</taxon>
        <taxon>Eubacteriales</taxon>
        <taxon>Clostridiaceae</taxon>
        <taxon>Inconstantimicrobium</taxon>
    </lineage>
</organism>
<protein>
    <submittedName>
        <fullName evidence="5">M23 family metallopeptidase</fullName>
    </submittedName>
</protein>
<dbReference type="PANTHER" id="PTHR21666:SF270">
    <property type="entry name" value="MUREIN HYDROLASE ACTIVATOR ENVC"/>
    <property type="match status" value="1"/>
</dbReference>
<dbReference type="SUPFAM" id="SSF51261">
    <property type="entry name" value="Duplicated hybrid motif"/>
    <property type="match status" value="1"/>
</dbReference>
<dbReference type="Gene3D" id="2.70.70.10">
    <property type="entry name" value="Glucose Permease (Domain IIA)"/>
    <property type="match status" value="1"/>
</dbReference>
<dbReference type="InterPro" id="IPR050570">
    <property type="entry name" value="Cell_wall_metabolism_enzyme"/>
</dbReference>
<evidence type="ECO:0000313" key="5">
    <source>
        <dbReference type="EMBL" id="MSR89895.1"/>
    </source>
</evidence>
<dbReference type="Pfam" id="PF01551">
    <property type="entry name" value="Peptidase_M23"/>
    <property type="match status" value="1"/>
</dbReference>
<proteinExistence type="predicted"/>
<dbReference type="AlphaFoldDB" id="A0A7X2T071"/>
<reference evidence="5 6" key="1">
    <citation type="submission" date="2019-08" db="EMBL/GenBank/DDBJ databases">
        <title>In-depth cultivation of the pig gut microbiome towards novel bacterial diversity and tailored functional studies.</title>
        <authorList>
            <person name="Wylensek D."/>
            <person name="Hitch T.C.A."/>
            <person name="Clavel T."/>
        </authorList>
    </citation>
    <scope>NUCLEOTIDE SEQUENCE [LARGE SCALE GENOMIC DNA]</scope>
    <source>
        <strain evidence="5 6">WCA-383-APC-5B</strain>
    </source>
</reference>
<feature type="coiled-coil region" evidence="2">
    <location>
        <begin position="188"/>
        <end position="250"/>
    </location>
</feature>
<accession>A0A7X2T071</accession>
<feature type="domain" description="M23ase beta-sheet core" evidence="3">
    <location>
        <begin position="285"/>
        <end position="379"/>
    </location>
</feature>
<feature type="coiled-coil region" evidence="2">
    <location>
        <begin position="58"/>
        <end position="127"/>
    </location>
</feature>
<evidence type="ECO:0000256" key="1">
    <source>
        <dbReference type="ARBA" id="ARBA00022729"/>
    </source>
</evidence>
<dbReference type="Proteomes" id="UP000460287">
    <property type="component" value="Unassembled WGS sequence"/>
</dbReference>
<keyword evidence="1" id="KW-0732">Signal</keyword>
<dbReference type="PANTHER" id="PTHR21666">
    <property type="entry name" value="PEPTIDASE-RELATED"/>
    <property type="match status" value="1"/>
</dbReference>
<dbReference type="GO" id="GO:0004222">
    <property type="term" value="F:metalloendopeptidase activity"/>
    <property type="evidence" value="ECO:0007669"/>
    <property type="project" value="TreeGrafter"/>
</dbReference>
<dbReference type="Pfam" id="PF24568">
    <property type="entry name" value="CC_PcsB"/>
    <property type="match status" value="1"/>
</dbReference>
<keyword evidence="2" id="KW-0175">Coiled coil</keyword>
<dbReference type="InterPro" id="IPR016047">
    <property type="entry name" value="M23ase_b-sheet_dom"/>
</dbReference>
<keyword evidence="6" id="KW-1185">Reference proteome</keyword>
<dbReference type="EMBL" id="VULX01000001">
    <property type="protein sequence ID" value="MSR89895.1"/>
    <property type="molecule type" value="Genomic_DNA"/>
</dbReference>